<evidence type="ECO:0000313" key="2">
    <source>
        <dbReference type="Proteomes" id="UP000221947"/>
    </source>
</evidence>
<sequence length="97" mass="10730">MFKKILLSVAILASTVSFAEAKCEAIPQSDYASIIIEQPSRKIAIFGDLPGPFKVLVQDRKTCQTSRVMKMTEDQLFTRFGIADELEGECVDNPECG</sequence>
<organism evidence="1 2">
    <name type="scientific">Sinorhizobium phage phiM7</name>
    <dbReference type="NCBI Taxonomy" id="1647403"/>
    <lineage>
        <taxon>Viruses</taxon>
        <taxon>Duplodnaviria</taxon>
        <taxon>Heunggongvirae</taxon>
        <taxon>Uroviricota</taxon>
        <taxon>Caudoviricetes</taxon>
        <taxon>Emdodecavirus</taxon>
        <taxon>Emdodecavirus M7</taxon>
    </lineage>
</organism>
<proteinExistence type="predicted"/>
<keyword evidence="2" id="KW-1185">Reference proteome</keyword>
<protein>
    <submittedName>
        <fullName evidence="1">Uncharacterized protein</fullName>
    </submittedName>
</protein>
<gene>
    <name evidence="1" type="ORF">PHIM7_96</name>
</gene>
<dbReference type="EMBL" id="KR052480">
    <property type="protein sequence ID" value="AKF12643.1"/>
    <property type="molecule type" value="Genomic_DNA"/>
</dbReference>
<reference evidence="1 2" key="1">
    <citation type="submission" date="2015-04" db="EMBL/GenBank/DDBJ databases">
        <authorList>
            <person name="Schouten J.T."/>
            <person name="Crockett J.T."/>
            <person name="Hodson T.S."/>
            <person name="Hyde J.R."/>
            <person name="Smith T.A."/>
            <person name="Merrill B.D."/>
            <person name="Crook M.B."/>
            <person name="Griffitts J.S."/>
            <person name="Burnett S.H."/>
            <person name="Grose J.H."/>
            <person name="Breakwell D.P."/>
        </authorList>
    </citation>
    <scope>NUCLEOTIDE SEQUENCE [LARGE SCALE GENOMIC DNA]</scope>
</reference>
<evidence type="ECO:0000313" key="1">
    <source>
        <dbReference type="EMBL" id="AKF12643.1"/>
    </source>
</evidence>
<accession>A0A0F6SIL1</accession>
<name>A0A0F6SIL1_9CAUD</name>
<dbReference type="Proteomes" id="UP000221947">
    <property type="component" value="Segment"/>
</dbReference>